<accession>A0A2S4VCW4</accession>
<evidence type="ECO:0000313" key="3">
    <source>
        <dbReference type="Proteomes" id="UP000239156"/>
    </source>
</evidence>
<feature type="compositionally biased region" description="Polar residues" evidence="1">
    <location>
        <begin position="99"/>
        <end position="111"/>
    </location>
</feature>
<comment type="caution">
    <text evidence="2">The sequence shown here is derived from an EMBL/GenBank/DDBJ whole genome shotgun (WGS) entry which is preliminary data.</text>
</comment>
<evidence type="ECO:0000313" key="2">
    <source>
        <dbReference type="EMBL" id="POW07270.1"/>
    </source>
</evidence>
<name>A0A2S4VCW4_9BASI</name>
<protein>
    <submittedName>
        <fullName evidence="2">Uncharacterized protein</fullName>
    </submittedName>
</protein>
<gene>
    <name evidence="2" type="ORF">PSTT_08345</name>
</gene>
<proteinExistence type="predicted"/>
<feature type="region of interest" description="Disordered" evidence="1">
    <location>
        <begin position="95"/>
        <end position="117"/>
    </location>
</feature>
<dbReference type="EMBL" id="PKSL01000076">
    <property type="protein sequence ID" value="POW07270.1"/>
    <property type="molecule type" value="Genomic_DNA"/>
</dbReference>
<dbReference type="VEuPathDB" id="FungiDB:PSHT_07338"/>
<dbReference type="Proteomes" id="UP000239156">
    <property type="component" value="Unassembled WGS sequence"/>
</dbReference>
<reference evidence="2" key="1">
    <citation type="submission" date="2017-12" db="EMBL/GenBank/DDBJ databases">
        <title>Gene loss provides genomic basis for host adaptation in cereal stripe rust fungi.</title>
        <authorList>
            <person name="Xia C."/>
        </authorList>
    </citation>
    <scope>NUCLEOTIDE SEQUENCE [LARGE SCALE GENOMIC DNA]</scope>
    <source>
        <strain evidence="2">93-210</strain>
    </source>
</reference>
<keyword evidence="3" id="KW-1185">Reference proteome</keyword>
<dbReference type="VEuPathDB" id="FungiDB:PSTT_08345"/>
<dbReference type="AlphaFoldDB" id="A0A2S4VCW4"/>
<sequence>MLTFIATDDSSVTAGSGGSRHSTRFPPTGLSCWWRSAKTSSYNHFNSVTLVSSFLIYSPSTRSETSSIRLPLVLSLRVKRVILIVWSSQICHHRPHNHPTGQHRGTSTGSPELSKHRKSPAYISRRIYFYAWPLTYAEETC</sequence>
<evidence type="ECO:0000256" key="1">
    <source>
        <dbReference type="SAM" id="MobiDB-lite"/>
    </source>
</evidence>
<organism evidence="2 3">
    <name type="scientific">Puccinia striiformis</name>
    <dbReference type="NCBI Taxonomy" id="27350"/>
    <lineage>
        <taxon>Eukaryota</taxon>
        <taxon>Fungi</taxon>
        <taxon>Dikarya</taxon>
        <taxon>Basidiomycota</taxon>
        <taxon>Pucciniomycotina</taxon>
        <taxon>Pucciniomycetes</taxon>
        <taxon>Pucciniales</taxon>
        <taxon>Pucciniaceae</taxon>
        <taxon>Puccinia</taxon>
    </lineage>
</organism>
<feature type="region of interest" description="Disordered" evidence="1">
    <location>
        <begin position="1"/>
        <end position="22"/>
    </location>
</feature>